<proteinExistence type="inferred from homology"/>
<evidence type="ECO:0000313" key="8">
    <source>
        <dbReference type="EMBL" id="TSJ45645.1"/>
    </source>
</evidence>
<dbReference type="GO" id="GO:0008831">
    <property type="term" value="F:dTDP-4-dehydrorhamnose reductase activity"/>
    <property type="evidence" value="ECO:0007669"/>
    <property type="project" value="UniProtKB-EC"/>
</dbReference>
<evidence type="ECO:0000256" key="6">
    <source>
        <dbReference type="RuleBase" id="RU364082"/>
    </source>
</evidence>
<keyword evidence="6" id="KW-0560">Oxidoreductase</keyword>
<dbReference type="InterPro" id="IPR036291">
    <property type="entry name" value="NAD(P)-bd_dom_sf"/>
</dbReference>
<evidence type="ECO:0000256" key="3">
    <source>
        <dbReference type="ARBA" id="ARBA00012929"/>
    </source>
</evidence>
<comment type="catalytic activity">
    <reaction evidence="5">
        <text>dTDP-beta-L-rhamnose + NADP(+) = dTDP-4-dehydro-beta-L-rhamnose + NADPH + H(+)</text>
        <dbReference type="Rhea" id="RHEA:21796"/>
        <dbReference type="ChEBI" id="CHEBI:15378"/>
        <dbReference type="ChEBI" id="CHEBI:57510"/>
        <dbReference type="ChEBI" id="CHEBI:57783"/>
        <dbReference type="ChEBI" id="CHEBI:58349"/>
        <dbReference type="ChEBI" id="CHEBI:62830"/>
        <dbReference type="EC" id="1.1.1.133"/>
    </reaction>
</comment>
<dbReference type="AlphaFoldDB" id="A0A556N0P3"/>
<name>A0A556N0P3_9FLAO</name>
<dbReference type="EC" id="1.1.1.133" evidence="3 6"/>
<sequence length="303" mass="33948">MKILITGSNGLLGQKIVKRCIRHQIPFIATSKGSNRNPECPESNYISLDLLQTDEVDQLVADQKPTAIIHTAALTNVDYCEMHPEECHQVNVVSTKVLFDAAKSIGAHFELLSTDFVFDGENGPYKEEDPVNPLSVYAQSKVDAEQVLLKDPDNYRDWSIARTIIVYGTGFGLSRSNMILWALEALPKGEVMKLVDDQFRAPTWADDLAYGCVEIVLRNQKGVFHLSGPKTRAVNEIVEEVGRALGLKDFTIETISSDTLNQAAKRPPRTGFDLSKAEKLLDYHPMDIRETIPLLQHDLIHYR</sequence>
<evidence type="ECO:0000313" key="9">
    <source>
        <dbReference type="Proteomes" id="UP000316008"/>
    </source>
</evidence>
<comment type="similarity">
    <text evidence="2 6">Belongs to the dTDP-4-dehydrorhamnose reductase family.</text>
</comment>
<evidence type="ECO:0000256" key="2">
    <source>
        <dbReference type="ARBA" id="ARBA00010944"/>
    </source>
</evidence>
<comment type="caution">
    <text evidence="8">The sequence shown here is derived from an EMBL/GenBank/DDBJ whole genome shotgun (WGS) entry which is preliminary data.</text>
</comment>
<dbReference type="Pfam" id="PF04321">
    <property type="entry name" value="RmlD_sub_bind"/>
    <property type="match status" value="1"/>
</dbReference>
<comment type="function">
    <text evidence="6">Catalyzes the reduction of dTDP-6-deoxy-L-lyxo-4-hexulose to yield dTDP-L-rhamnose.</text>
</comment>
<dbReference type="EMBL" id="VLPL01000003">
    <property type="protein sequence ID" value="TSJ45645.1"/>
    <property type="molecule type" value="Genomic_DNA"/>
</dbReference>
<evidence type="ECO:0000256" key="1">
    <source>
        <dbReference type="ARBA" id="ARBA00004781"/>
    </source>
</evidence>
<dbReference type="Gene3D" id="3.40.50.720">
    <property type="entry name" value="NAD(P)-binding Rossmann-like Domain"/>
    <property type="match status" value="1"/>
</dbReference>
<keyword evidence="9" id="KW-1185">Reference proteome</keyword>
<feature type="domain" description="RmlD-like substrate binding" evidence="7">
    <location>
        <begin position="1"/>
        <end position="293"/>
    </location>
</feature>
<reference evidence="8 9" key="1">
    <citation type="submission" date="2019-07" db="EMBL/GenBank/DDBJ databases">
        <authorList>
            <person name="Huq M.A."/>
        </authorList>
    </citation>
    <scope>NUCLEOTIDE SEQUENCE [LARGE SCALE GENOMIC DNA]</scope>
    <source>
        <strain evidence="8 9">MAH-3</strain>
    </source>
</reference>
<dbReference type="OrthoDB" id="9803892at2"/>
<dbReference type="PANTHER" id="PTHR10491">
    <property type="entry name" value="DTDP-4-DEHYDRORHAMNOSE REDUCTASE"/>
    <property type="match status" value="1"/>
</dbReference>
<dbReference type="RefSeq" id="WP_144332602.1">
    <property type="nucleotide sequence ID" value="NZ_VLPL01000003.1"/>
</dbReference>
<dbReference type="Proteomes" id="UP000316008">
    <property type="component" value="Unassembled WGS sequence"/>
</dbReference>
<accession>A0A556N0P3</accession>
<dbReference type="UniPathway" id="UPA00124"/>
<evidence type="ECO:0000259" key="7">
    <source>
        <dbReference type="Pfam" id="PF04321"/>
    </source>
</evidence>
<comment type="pathway">
    <text evidence="1 6">Carbohydrate biosynthesis; dTDP-L-rhamnose biosynthesis.</text>
</comment>
<evidence type="ECO:0000256" key="5">
    <source>
        <dbReference type="ARBA" id="ARBA00048200"/>
    </source>
</evidence>
<dbReference type="PANTHER" id="PTHR10491:SF4">
    <property type="entry name" value="METHIONINE ADENOSYLTRANSFERASE 2 SUBUNIT BETA"/>
    <property type="match status" value="1"/>
</dbReference>
<evidence type="ECO:0000256" key="4">
    <source>
        <dbReference type="ARBA" id="ARBA00017099"/>
    </source>
</evidence>
<dbReference type="InterPro" id="IPR029903">
    <property type="entry name" value="RmlD-like-bd"/>
</dbReference>
<protein>
    <recommendedName>
        <fullName evidence="4 6">dTDP-4-dehydrorhamnose reductase</fullName>
        <ecNumber evidence="3 6">1.1.1.133</ecNumber>
    </recommendedName>
</protein>
<dbReference type="CDD" id="cd05254">
    <property type="entry name" value="dTDP_HR_like_SDR_e"/>
    <property type="match status" value="1"/>
</dbReference>
<dbReference type="GO" id="GO:0019305">
    <property type="term" value="P:dTDP-rhamnose biosynthetic process"/>
    <property type="evidence" value="ECO:0007669"/>
    <property type="project" value="UniProtKB-UniPathway"/>
</dbReference>
<organism evidence="8 9">
    <name type="scientific">Fluviicola chungangensis</name>
    <dbReference type="NCBI Taxonomy" id="2597671"/>
    <lineage>
        <taxon>Bacteria</taxon>
        <taxon>Pseudomonadati</taxon>
        <taxon>Bacteroidota</taxon>
        <taxon>Flavobacteriia</taxon>
        <taxon>Flavobacteriales</taxon>
        <taxon>Crocinitomicaceae</taxon>
        <taxon>Fluviicola</taxon>
    </lineage>
</organism>
<gene>
    <name evidence="8" type="ORF">FO442_07780</name>
</gene>
<dbReference type="InterPro" id="IPR005913">
    <property type="entry name" value="dTDP_dehydrorham_reduct"/>
</dbReference>
<dbReference type="SUPFAM" id="SSF51735">
    <property type="entry name" value="NAD(P)-binding Rossmann-fold domains"/>
    <property type="match status" value="1"/>
</dbReference>
<keyword evidence="6" id="KW-0521">NADP</keyword>